<reference evidence="2" key="1">
    <citation type="journal article" date="2023" name="Mol. Phylogenet. Evol.">
        <title>Genome-scale phylogeny and comparative genomics of the fungal order Sordariales.</title>
        <authorList>
            <person name="Hensen N."/>
            <person name="Bonometti L."/>
            <person name="Westerberg I."/>
            <person name="Brannstrom I.O."/>
            <person name="Guillou S."/>
            <person name="Cros-Aarteil S."/>
            <person name="Calhoun S."/>
            <person name="Haridas S."/>
            <person name="Kuo A."/>
            <person name="Mondo S."/>
            <person name="Pangilinan J."/>
            <person name="Riley R."/>
            <person name="LaButti K."/>
            <person name="Andreopoulos B."/>
            <person name="Lipzen A."/>
            <person name="Chen C."/>
            <person name="Yan M."/>
            <person name="Daum C."/>
            <person name="Ng V."/>
            <person name="Clum A."/>
            <person name="Steindorff A."/>
            <person name="Ohm R.A."/>
            <person name="Martin F."/>
            <person name="Silar P."/>
            <person name="Natvig D.O."/>
            <person name="Lalanne C."/>
            <person name="Gautier V."/>
            <person name="Ament-Velasquez S.L."/>
            <person name="Kruys A."/>
            <person name="Hutchinson M.I."/>
            <person name="Powell A.J."/>
            <person name="Barry K."/>
            <person name="Miller A.N."/>
            <person name="Grigoriev I.V."/>
            <person name="Debuchy R."/>
            <person name="Gladieux P."/>
            <person name="Hiltunen Thoren M."/>
            <person name="Johannesson H."/>
        </authorList>
    </citation>
    <scope>NUCLEOTIDE SEQUENCE</scope>
    <source>
        <strain evidence="2">FGSC 1904</strain>
    </source>
</reference>
<reference evidence="2" key="2">
    <citation type="submission" date="2023-07" db="EMBL/GenBank/DDBJ databases">
        <authorList>
            <consortium name="Lawrence Berkeley National Laboratory"/>
            <person name="Haridas S."/>
            <person name="Hensen N."/>
            <person name="Bonometti L."/>
            <person name="Westerberg I."/>
            <person name="Brannstrom I.O."/>
            <person name="Guillou S."/>
            <person name="Cros-Aarteil S."/>
            <person name="Calhoun S."/>
            <person name="Kuo A."/>
            <person name="Mondo S."/>
            <person name="Pangilinan J."/>
            <person name="Riley R."/>
            <person name="LaButti K."/>
            <person name="Andreopoulos B."/>
            <person name="Lipzen A."/>
            <person name="Chen C."/>
            <person name="Yanf M."/>
            <person name="Daum C."/>
            <person name="Ng V."/>
            <person name="Clum A."/>
            <person name="Steindorff A."/>
            <person name="Ohm R."/>
            <person name="Martin F."/>
            <person name="Silar P."/>
            <person name="Natvig D."/>
            <person name="Lalanne C."/>
            <person name="Gautier V."/>
            <person name="Ament-velasquez S.L."/>
            <person name="Kruys A."/>
            <person name="Hutchinson M.I."/>
            <person name="Powell A.J."/>
            <person name="Barry K."/>
            <person name="Miller A.N."/>
            <person name="Grigoriev I.V."/>
            <person name="Debuchy R."/>
            <person name="Gladieux P."/>
            <person name="Thoren M.H."/>
            <person name="Johannesson H."/>
        </authorList>
    </citation>
    <scope>NUCLEOTIDE SEQUENCE</scope>
    <source>
        <strain evidence="2">FGSC 1904</strain>
    </source>
</reference>
<feature type="compositionally biased region" description="Polar residues" evidence="1">
    <location>
        <begin position="1"/>
        <end position="10"/>
    </location>
</feature>
<dbReference type="Proteomes" id="UP001281003">
    <property type="component" value="Unassembled WGS sequence"/>
</dbReference>
<gene>
    <name evidence="2" type="ORF">B0T20DRAFT_393844</name>
</gene>
<protein>
    <submittedName>
        <fullName evidence="2">Uncharacterized protein</fullName>
    </submittedName>
</protein>
<evidence type="ECO:0000313" key="3">
    <source>
        <dbReference type="Proteomes" id="UP001281003"/>
    </source>
</evidence>
<evidence type="ECO:0000313" key="2">
    <source>
        <dbReference type="EMBL" id="KAK3398054.1"/>
    </source>
</evidence>
<accession>A0AAE0PDX6</accession>
<organism evidence="2 3">
    <name type="scientific">Sordaria brevicollis</name>
    <dbReference type="NCBI Taxonomy" id="83679"/>
    <lineage>
        <taxon>Eukaryota</taxon>
        <taxon>Fungi</taxon>
        <taxon>Dikarya</taxon>
        <taxon>Ascomycota</taxon>
        <taxon>Pezizomycotina</taxon>
        <taxon>Sordariomycetes</taxon>
        <taxon>Sordariomycetidae</taxon>
        <taxon>Sordariales</taxon>
        <taxon>Sordariaceae</taxon>
        <taxon>Sordaria</taxon>
    </lineage>
</organism>
<evidence type="ECO:0000256" key="1">
    <source>
        <dbReference type="SAM" id="MobiDB-lite"/>
    </source>
</evidence>
<keyword evidence="3" id="KW-1185">Reference proteome</keyword>
<proteinExistence type="predicted"/>
<dbReference type="AlphaFoldDB" id="A0AAE0PDX6"/>
<name>A0AAE0PDX6_SORBR</name>
<comment type="caution">
    <text evidence="2">The sequence shown here is derived from an EMBL/GenBank/DDBJ whole genome shotgun (WGS) entry which is preliminary data.</text>
</comment>
<feature type="region of interest" description="Disordered" evidence="1">
    <location>
        <begin position="1"/>
        <end position="30"/>
    </location>
</feature>
<sequence length="226" mass="24433">MGTPQHSTKQAIGGGRESLEDMEGGDVHCGGNRELAGRAGKSMKVDHSTAKKLDGGSLITAAAASMVNSLSTGSGATADTGLHSIVHLSVRHVPGPRVGLNCEREDRRASANAKKAGVRLPASFGYTSVSVEIEKQHKESSLSESAETTLQNFTQSIRCQIKKILGRDVPLHRFPTRAFRSAVQPRWELSLSLNPVTPAFNTIRHQHITNEGKQGLKNRCHRWMPP</sequence>
<dbReference type="EMBL" id="JAUTDP010000007">
    <property type="protein sequence ID" value="KAK3398054.1"/>
    <property type="molecule type" value="Genomic_DNA"/>
</dbReference>